<dbReference type="RefSeq" id="WP_377391396.1">
    <property type="nucleotide sequence ID" value="NZ_JBHSAN010000024.1"/>
</dbReference>
<evidence type="ECO:0000259" key="1">
    <source>
        <dbReference type="PROSITE" id="PS51186"/>
    </source>
</evidence>
<evidence type="ECO:0000313" key="3">
    <source>
        <dbReference type="EMBL" id="MFD2801185.1"/>
    </source>
</evidence>
<dbReference type="Pfam" id="PF14542">
    <property type="entry name" value="Acetyltransf_CG"/>
    <property type="match status" value="1"/>
</dbReference>
<dbReference type="PROSITE" id="PS51186">
    <property type="entry name" value="GNAT"/>
    <property type="match status" value="1"/>
</dbReference>
<dbReference type="PANTHER" id="PTHR31435">
    <property type="entry name" value="PROTEIN NATD1"/>
    <property type="match status" value="1"/>
</dbReference>
<dbReference type="InterPro" id="IPR016181">
    <property type="entry name" value="Acyl_CoA_acyltransferase"/>
</dbReference>
<name>A0ABW5WDL8_9PSEU</name>
<comment type="caution">
    <text evidence="3">The sequence shown here is derived from an EMBL/GenBank/DDBJ whole genome shotgun (WGS) entry which is preliminary data.</text>
</comment>
<reference evidence="4" key="1">
    <citation type="journal article" date="2019" name="Int. J. Syst. Evol. Microbiol.">
        <title>The Global Catalogue of Microorganisms (GCM) 10K type strain sequencing project: providing services to taxonomists for standard genome sequencing and annotation.</title>
        <authorList>
            <consortium name="The Broad Institute Genomics Platform"/>
            <consortium name="The Broad Institute Genome Sequencing Center for Infectious Disease"/>
            <person name="Wu L."/>
            <person name="Ma J."/>
        </authorList>
    </citation>
    <scope>NUCLEOTIDE SEQUENCE [LARGE SCALE GENOMIC DNA]</scope>
    <source>
        <strain evidence="4">IBRC-M 10906</strain>
    </source>
</reference>
<organism evidence="3 4">
    <name type="scientific">Prauserella oleivorans</name>
    <dbReference type="NCBI Taxonomy" id="1478153"/>
    <lineage>
        <taxon>Bacteria</taxon>
        <taxon>Bacillati</taxon>
        <taxon>Actinomycetota</taxon>
        <taxon>Actinomycetes</taxon>
        <taxon>Pseudonocardiales</taxon>
        <taxon>Pseudonocardiaceae</taxon>
        <taxon>Prauserella</taxon>
    </lineage>
</organism>
<dbReference type="PROSITE" id="PS51729">
    <property type="entry name" value="GNAT_YJDJ"/>
    <property type="match status" value="1"/>
</dbReference>
<gene>
    <name evidence="3" type="ORF">ACFS2C_17470</name>
</gene>
<evidence type="ECO:0000259" key="2">
    <source>
        <dbReference type="PROSITE" id="PS51729"/>
    </source>
</evidence>
<evidence type="ECO:0000313" key="4">
    <source>
        <dbReference type="Proteomes" id="UP001597478"/>
    </source>
</evidence>
<dbReference type="GO" id="GO:0016491">
    <property type="term" value="F:oxidoreductase activity"/>
    <property type="evidence" value="ECO:0007669"/>
    <property type="project" value="UniProtKB-KW"/>
</dbReference>
<dbReference type="Gene3D" id="3.40.630.30">
    <property type="match status" value="1"/>
</dbReference>
<keyword evidence="4" id="KW-1185">Reference proteome</keyword>
<keyword evidence="3" id="KW-0560">Oxidoreductase</keyword>
<sequence>MADEATRVVRNEESSRYEVWVGDTVAGYSEYREQGGRTVFKHTEVDDAYEGQGLGTTLAAGALDDAMGRGQTLVPVCPFIANYVRKHNQYTPYVRWPGDGAGSGDDGA</sequence>
<feature type="domain" description="N-acetyltransferase" evidence="2">
    <location>
        <begin position="9"/>
        <end position="95"/>
    </location>
</feature>
<dbReference type="Proteomes" id="UP001597478">
    <property type="component" value="Unassembled WGS sequence"/>
</dbReference>
<dbReference type="GO" id="GO:0016746">
    <property type="term" value="F:acyltransferase activity"/>
    <property type="evidence" value="ECO:0007669"/>
    <property type="project" value="UniProtKB-KW"/>
</dbReference>
<keyword evidence="3" id="KW-0012">Acyltransferase</keyword>
<dbReference type="InterPro" id="IPR000182">
    <property type="entry name" value="GNAT_dom"/>
</dbReference>
<proteinExistence type="predicted"/>
<dbReference type="SUPFAM" id="SSF55729">
    <property type="entry name" value="Acyl-CoA N-acyltransferases (Nat)"/>
    <property type="match status" value="1"/>
</dbReference>
<accession>A0ABW5WDL8</accession>
<dbReference type="EC" id="2.3.1.-" evidence="3"/>
<dbReference type="EMBL" id="JBHUOF010000021">
    <property type="protein sequence ID" value="MFD2801185.1"/>
    <property type="molecule type" value="Genomic_DNA"/>
</dbReference>
<feature type="domain" description="N-acetyltransferase" evidence="1">
    <location>
        <begin position="1"/>
        <end position="108"/>
    </location>
</feature>
<dbReference type="InterPro" id="IPR031165">
    <property type="entry name" value="GNAT_YJDJ"/>
</dbReference>
<keyword evidence="3" id="KW-0808">Transferase</keyword>
<protein>
    <submittedName>
        <fullName evidence="3">GNAT family N-acetyltransferase</fullName>
        <ecNumber evidence="3">2.3.1.-</ecNumber>
    </submittedName>
</protein>
<dbReference type="InterPro" id="IPR045057">
    <property type="entry name" value="Gcn5-rel_NAT"/>
</dbReference>
<dbReference type="PANTHER" id="PTHR31435:SF10">
    <property type="entry name" value="BSR4717 PROTEIN"/>
    <property type="match status" value="1"/>
</dbReference>